<dbReference type="InterPro" id="IPR005119">
    <property type="entry name" value="LysR_subst-bd"/>
</dbReference>
<evidence type="ECO:0000256" key="2">
    <source>
        <dbReference type="ARBA" id="ARBA00023015"/>
    </source>
</evidence>
<evidence type="ECO:0000256" key="3">
    <source>
        <dbReference type="ARBA" id="ARBA00023125"/>
    </source>
</evidence>
<evidence type="ECO:0000313" key="6">
    <source>
        <dbReference type="EMBL" id="ODA32330.1"/>
    </source>
</evidence>
<dbReference type="AlphaFoldDB" id="A0A1C3EGH7"/>
<evidence type="ECO:0000313" key="7">
    <source>
        <dbReference type="Proteomes" id="UP000094936"/>
    </source>
</evidence>
<dbReference type="GO" id="GO:0006351">
    <property type="term" value="P:DNA-templated transcription"/>
    <property type="evidence" value="ECO:0007669"/>
    <property type="project" value="TreeGrafter"/>
</dbReference>
<organism evidence="6 7">
    <name type="scientific">Veronia pacifica</name>
    <dbReference type="NCBI Taxonomy" id="1080227"/>
    <lineage>
        <taxon>Bacteria</taxon>
        <taxon>Pseudomonadati</taxon>
        <taxon>Pseudomonadota</taxon>
        <taxon>Gammaproteobacteria</taxon>
        <taxon>Vibrionales</taxon>
        <taxon>Vibrionaceae</taxon>
        <taxon>Veronia</taxon>
    </lineage>
</organism>
<accession>A0A1C3EGH7</accession>
<dbReference type="SUPFAM" id="SSF53850">
    <property type="entry name" value="Periplasmic binding protein-like II"/>
    <property type="match status" value="1"/>
</dbReference>
<dbReference type="EMBL" id="LYBM01000024">
    <property type="protein sequence ID" value="ODA32330.1"/>
    <property type="molecule type" value="Genomic_DNA"/>
</dbReference>
<dbReference type="FunFam" id="3.40.190.290:FF:000001">
    <property type="entry name" value="Transcriptional regulator, LysR family"/>
    <property type="match status" value="1"/>
</dbReference>
<keyword evidence="2" id="KW-0805">Transcription regulation</keyword>
<dbReference type="Pfam" id="PF03466">
    <property type="entry name" value="LysR_substrate"/>
    <property type="match status" value="1"/>
</dbReference>
<dbReference type="Gene3D" id="3.40.190.290">
    <property type="match status" value="1"/>
</dbReference>
<dbReference type="InterPro" id="IPR036388">
    <property type="entry name" value="WH-like_DNA-bd_sf"/>
</dbReference>
<proteinExistence type="inferred from homology"/>
<evidence type="ECO:0000256" key="4">
    <source>
        <dbReference type="ARBA" id="ARBA00023163"/>
    </source>
</evidence>
<keyword evidence="3" id="KW-0238">DNA-binding</keyword>
<keyword evidence="7" id="KW-1185">Reference proteome</keyword>
<dbReference type="PROSITE" id="PS50931">
    <property type="entry name" value="HTH_LYSR"/>
    <property type="match status" value="1"/>
</dbReference>
<dbReference type="InterPro" id="IPR058163">
    <property type="entry name" value="LysR-type_TF_proteobact-type"/>
</dbReference>
<evidence type="ECO:0000259" key="5">
    <source>
        <dbReference type="PROSITE" id="PS50931"/>
    </source>
</evidence>
<dbReference type="Proteomes" id="UP000094936">
    <property type="component" value="Unassembled WGS sequence"/>
</dbReference>
<dbReference type="GO" id="GO:0043565">
    <property type="term" value="F:sequence-specific DNA binding"/>
    <property type="evidence" value="ECO:0007669"/>
    <property type="project" value="TreeGrafter"/>
</dbReference>
<dbReference type="InterPro" id="IPR000847">
    <property type="entry name" value="LysR_HTH_N"/>
</dbReference>
<gene>
    <name evidence="6" type="ORF">A8L45_13455</name>
</gene>
<dbReference type="STRING" id="1080227.A8L45_13455"/>
<dbReference type="RefSeq" id="WP_068903118.1">
    <property type="nucleotide sequence ID" value="NZ_JBHUIF010000028.1"/>
</dbReference>
<comment type="caution">
    <text evidence="6">The sequence shown here is derived from an EMBL/GenBank/DDBJ whole genome shotgun (WGS) entry which is preliminary data.</text>
</comment>
<sequence>MVTWQGVNEFVAVAEAGSFTKASERVGASTAHVSRQISLLEERLNVRLFMRTTRSVSLTPEGRAYYQHCRVLVEGLKEAETMLSDLKETPSGSIKMTAPVTYGEQVVMPMVVEYMRQYPDVSIEVVLSNKPLDLVETGCDIAIRLGRLTDSSMVAKKLATRRLITCASPHYLAQRGTPHTISELDLHNCLCGYREYWRFRENGTERNIRVSGSLRCNSGLALCDAAKNSLGIIQLPDYYVDSAIQSGELTHVLQSYQDDEEGIWALFPHRRLQPRRVRALVDFFAQRLNESGSDILHAVSS</sequence>
<dbReference type="GO" id="GO:0003700">
    <property type="term" value="F:DNA-binding transcription factor activity"/>
    <property type="evidence" value="ECO:0007669"/>
    <property type="project" value="InterPro"/>
</dbReference>
<dbReference type="Gene3D" id="1.10.10.10">
    <property type="entry name" value="Winged helix-like DNA-binding domain superfamily/Winged helix DNA-binding domain"/>
    <property type="match status" value="1"/>
</dbReference>
<reference evidence="6 7" key="1">
    <citation type="submission" date="2016-05" db="EMBL/GenBank/DDBJ databases">
        <title>Genomic Taxonomy of the Vibrionaceae.</title>
        <authorList>
            <person name="Gomez-Gil B."/>
            <person name="Enciso-Ibarra J."/>
        </authorList>
    </citation>
    <scope>NUCLEOTIDE SEQUENCE [LARGE SCALE GENOMIC DNA]</scope>
    <source>
        <strain evidence="6 7">CAIM 1920</strain>
    </source>
</reference>
<name>A0A1C3EGH7_9GAMM</name>
<dbReference type="OrthoDB" id="9786526at2"/>
<dbReference type="PANTHER" id="PTHR30537">
    <property type="entry name" value="HTH-TYPE TRANSCRIPTIONAL REGULATOR"/>
    <property type="match status" value="1"/>
</dbReference>
<dbReference type="InterPro" id="IPR036390">
    <property type="entry name" value="WH_DNA-bd_sf"/>
</dbReference>
<dbReference type="Pfam" id="PF00126">
    <property type="entry name" value="HTH_1"/>
    <property type="match status" value="1"/>
</dbReference>
<keyword evidence="4" id="KW-0804">Transcription</keyword>
<protein>
    <submittedName>
        <fullName evidence="6">LysR family transcriptional regulator</fullName>
    </submittedName>
</protein>
<dbReference type="SUPFAM" id="SSF46785">
    <property type="entry name" value="Winged helix' DNA-binding domain"/>
    <property type="match status" value="1"/>
</dbReference>
<dbReference type="PANTHER" id="PTHR30537:SF10">
    <property type="entry name" value="TRANSCRIPTIONAL REGULATOR-RELATED"/>
    <property type="match status" value="1"/>
</dbReference>
<feature type="domain" description="HTH lysR-type" evidence="5">
    <location>
        <begin position="10"/>
        <end position="59"/>
    </location>
</feature>
<dbReference type="FunFam" id="1.10.10.10:FF:000001">
    <property type="entry name" value="LysR family transcriptional regulator"/>
    <property type="match status" value="1"/>
</dbReference>
<evidence type="ECO:0000256" key="1">
    <source>
        <dbReference type="ARBA" id="ARBA00009437"/>
    </source>
</evidence>
<comment type="similarity">
    <text evidence="1">Belongs to the LysR transcriptional regulatory family.</text>
</comment>